<dbReference type="PANTHER" id="PTHR43845">
    <property type="entry name" value="BLR5969 PROTEIN"/>
    <property type="match status" value="1"/>
</dbReference>
<dbReference type="Pfam" id="PF05893">
    <property type="entry name" value="LuxC"/>
    <property type="match status" value="1"/>
</dbReference>
<dbReference type="InterPro" id="IPR008670">
    <property type="entry name" value="CoA_reduct_LuxC"/>
</dbReference>
<dbReference type="InterPro" id="IPR042099">
    <property type="entry name" value="ANL_N_sf"/>
</dbReference>
<dbReference type="SUPFAM" id="SSF53720">
    <property type="entry name" value="ALDH-like"/>
    <property type="match status" value="1"/>
</dbReference>
<gene>
    <name evidence="2" type="ORF">A2008_10745</name>
</gene>
<dbReference type="EMBL" id="MGFH01000181">
    <property type="protein sequence ID" value="OGM03263.1"/>
    <property type="molecule type" value="Genomic_DNA"/>
</dbReference>
<comment type="caution">
    <text evidence="2">The sequence shown here is derived from an EMBL/GenBank/DDBJ whole genome shotgun (WGS) entry which is preliminary data.</text>
</comment>
<evidence type="ECO:0000313" key="3">
    <source>
        <dbReference type="Proteomes" id="UP000178735"/>
    </source>
</evidence>
<dbReference type="Proteomes" id="UP000178735">
    <property type="component" value="Unassembled WGS sequence"/>
</dbReference>
<organism evidence="2 3">
    <name type="scientific">Candidatus Wallbacteria bacterium GWC2_49_35</name>
    <dbReference type="NCBI Taxonomy" id="1817813"/>
    <lineage>
        <taxon>Bacteria</taxon>
        <taxon>Candidatus Walliibacteriota</taxon>
    </lineage>
</organism>
<dbReference type="Gene3D" id="3.40.50.12780">
    <property type="entry name" value="N-terminal domain of ligase-like"/>
    <property type="match status" value="1"/>
</dbReference>
<dbReference type="AlphaFoldDB" id="A0A1F7WK90"/>
<dbReference type="InterPro" id="IPR016161">
    <property type="entry name" value="Ald_DH/histidinol_DH"/>
</dbReference>
<dbReference type="GO" id="GO:0008218">
    <property type="term" value="P:bioluminescence"/>
    <property type="evidence" value="ECO:0007669"/>
    <property type="project" value="InterPro"/>
</dbReference>
<dbReference type="STRING" id="1817813.A2008_10745"/>
<evidence type="ECO:0000313" key="2">
    <source>
        <dbReference type="EMBL" id="OGM03263.1"/>
    </source>
</evidence>
<keyword evidence="1" id="KW-0521">NADP</keyword>
<dbReference type="SUPFAM" id="SSF56801">
    <property type="entry name" value="Acetyl-CoA synthetase-like"/>
    <property type="match status" value="1"/>
</dbReference>
<dbReference type="Gene3D" id="3.30.300.30">
    <property type="match status" value="1"/>
</dbReference>
<dbReference type="PANTHER" id="PTHR43845:SF1">
    <property type="entry name" value="BLR5969 PROTEIN"/>
    <property type="match status" value="1"/>
</dbReference>
<name>A0A1F7WK90_9BACT</name>
<evidence type="ECO:0000256" key="1">
    <source>
        <dbReference type="ARBA" id="ARBA00022857"/>
    </source>
</evidence>
<proteinExistence type="predicted"/>
<sequence>MTDAYIFGDIIKNFEPHHSNFSDVIARSHEKRKKIASAPIGDILEVLDSVSRAWADREYSIRKIAWEYLKQQTGYSDEMLEMGFQTISYICSKRFLTMRLKSELNCDYAFEKLDALAFDKKSGGMLKVNPLGSVLHVSASNVFISAVDSLVSGFITKNVNLLKLSRADLLFPVLFAKSIKELDRASVISDTFSVFYYKGGDEKTEKLFKESVDAVVVWGGAETVSAWRRGTSIKAKIIEYGPKMSFSFADLNTVKSVCELENLCDRMAHDISMWEQAACSSPQNVYVVESRERGAEEFAKFLFYALKRKESSLPPKELSLDEQIEILKFREKHYSDYISGGRNKVFYDPDSMPCSAVLSGDDQCEPSVLFRNIIVKPVKDIGVFYAAIEKIGFYLQAVSVAVDVSEILSVSEKLLSLGVSRVLPPGKHGEPLTGAPHDAKYFLDSLVRYTALELEGASQVPLLLSDVSETRKISLLKNILSGAYHDVKYYNGVITPAILELHGEAFLEAFRMLPTLGKKEIYANCLPDSTDIISDEGLKGAHIFASGGSTGEAKFSIYSNDELEYVTDVLADIYRVAGIRPEHRAANLFIAGGLWTSFIVANMALEKVGVTNLSIGGNTDFATMLKFFKKLRPNAIVGLPSIILKFAEYCEKENDDIKVEIILYGGEHMRSPARAYLKKIFGAGEIVSAGYAAVDCGPVGFQCGGMNGADHHILSNYQHVEFIDKDGNPAKPGTAGEIVVTNLNRSRMPVIRFRTGDMGVLREGGCACGRSNPVFELLGRCDDILIAGGANLTPRDFEDAIARTEELSPIFQVVACTRGGFDAIEVFAELKEGVELSSKKISELKIKIIEDFKRVSFKIKTMLESNWIKSFEVFILPAGKIERAGRTGKVINMKDMRG</sequence>
<protein>
    <submittedName>
        <fullName evidence="2">Uncharacterized protein</fullName>
    </submittedName>
</protein>
<accession>A0A1F7WK90</accession>
<reference evidence="2 3" key="1">
    <citation type="journal article" date="2016" name="Nat. Commun.">
        <title>Thousands of microbial genomes shed light on interconnected biogeochemical processes in an aquifer system.</title>
        <authorList>
            <person name="Anantharaman K."/>
            <person name="Brown C.T."/>
            <person name="Hug L.A."/>
            <person name="Sharon I."/>
            <person name="Castelle C.J."/>
            <person name="Probst A.J."/>
            <person name="Thomas B.C."/>
            <person name="Singh A."/>
            <person name="Wilkins M.J."/>
            <person name="Karaoz U."/>
            <person name="Brodie E.L."/>
            <person name="Williams K.H."/>
            <person name="Hubbard S.S."/>
            <person name="Banfield J.F."/>
        </authorList>
    </citation>
    <scope>NUCLEOTIDE SEQUENCE [LARGE SCALE GENOMIC DNA]</scope>
</reference>
<dbReference type="InterPro" id="IPR045851">
    <property type="entry name" value="AMP-bd_C_sf"/>
</dbReference>
<dbReference type="GO" id="GO:0003995">
    <property type="term" value="F:acyl-CoA dehydrogenase activity"/>
    <property type="evidence" value="ECO:0007669"/>
    <property type="project" value="InterPro"/>
</dbReference>